<reference evidence="3 4" key="1">
    <citation type="submission" date="2010-05" db="EMBL/GenBank/DDBJ databases">
        <title>The Genome Sequence of Thecamonas trahens ATCC 50062.</title>
        <authorList>
            <consortium name="The Broad Institute Genome Sequencing Platform"/>
            <person name="Russ C."/>
            <person name="Cuomo C."/>
            <person name="Shea T."/>
            <person name="Young S.K."/>
            <person name="Zeng Q."/>
            <person name="Koehrsen M."/>
            <person name="Haas B."/>
            <person name="Borodovsky M."/>
            <person name="Guigo R."/>
            <person name="Alvarado L."/>
            <person name="Berlin A."/>
            <person name="Bochicchio J."/>
            <person name="Borenstein D."/>
            <person name="Chapman S."/>
            <person name="Chen Z."/>
            <person name="Freedman E."/>
            <person name="Gellesch M."/>
            <person name="Goldberg J."/>
            <person name="Griggs A."/>
            <person name="Gujja S."/>
            <person name="Heilman E."/>
            <person name="Heiman D."/>
            <person name="Hepburn T."/>
            <person name="Howarth C."/>
            <person name="Jen D."/>
            <person name="Larson L."/>
            <person name="Mehta T."/>
            <person name="Park D."/>
            <person name="Pearson M."/>
            <person name="Roberts A."/>
            <person name="Saif S."/>
            <person name="Shenoy N."/>
            <person name="Sisk P."/>
            <person name="Stolte C."/>
            <person name="Sykes S."/>
            <person name="Thomson T."/>
            <person name="Walk T."/>
            <person name="White J."/>
            <person name="Yandava C."/>
            <person name="Burger G."/>
            <person name="Gray M.W."/>
            <person name="Holland P.W.H."/>
            <person name="King N."/>
            <person name="Lang F.B.F."/>
            <person name="Roger A.J."/>
            <person name="Ruiz-Trillo I."/>
            <person name="Lander E."/>
            <person name="Nusbaum C."/>
        </authorList>
    </citation>
    <scope>NUCLEOTIDE SEQUENCE [LARGE SCALE GENOMIC DNA]</scope>
    <source>
        <strain evidence="3 4">ATCC 50062</strain>
    </source>
</reference>
<feature type="region of interest" description="Disordered" evidence="1">
    <location>
        <begin position="45"/>
        <end position="104"/>
    </location>
</feature>
<dbReference type="OrthoDB" id="427974at2759"/>
<organism evidence="3 4">
    <name type="scientific">Thecamonas trahens ATCC 50062</name>
    <dbReference type="NCBI Taxonomy" id="461836"/>
    <lineage>
        <taxon>Eukaryota</taxon>
        <taxon>Apusozoa</taxon>
        <taxon>Apusomonadida</taxon>
        <taxon>Apusomonadidae</taxon>
        <taxon>Thecamonas</taxon>
    </lineage>
</organism>
<dbReference type="RefSeq" id="XP_013759867.1">
    <property type="nucleotide sequence ID" value="XM_013904413.1"/>
</dbReference>
<feature type="domain" description="F-box" evidence="2">
    <location>
        <begin position="129"/>
        <end position="169"/>
    </location>
</feature>
<sequence length="437" mass="47847">MAGHLGGADGSGWSEESGEGAGGAWQRAGMRVSFRDDVGLAAHDRRWDGVAGGDEVNDEPYVHGEDSERGRDRRERRESGEDGGERDDDDEYSESSSHVATDGAALSGEDVASLRNAFPARAGCVFGVPELALIVVAQLADTDLCTLAQVCKLFNVLLDDPLLWQRRFRARWRRARPHRVWRWAERTGCSLRQLYAAEAVRERALREALTFQWFDPVAKLCYEAVQVGECTYDVRYTTLREAQLGLVPEEMRGGGSAGAPRVYWRRRQRPHSRTSSASGDDSGDSSVSTLSSRDSTLSVMSAVSTVSVMSGLSVLSVVTNHSDSTIVPYSRGQLEIVTASSFSLNGMEFVLDDSDPDEAVFINKRNRKHRLVRLSGNELLRFSSDDDDADDGASASHGSAILPIVVEEEVAFVDDDEYDDLPSPPCSPPMAESYVSL</sequence>
<dbReference type="Proteomes" id="UP000054408">
    <property type="component" value="Unassembled WGS sequence"/>
</dbReference>
<dbReference type="InterPro" id="IPR001810">
    <property type="entry name" value="F-box_dom"/>
</dbReference>
<protein>
    <recommendedName>
        <fullName evidence="2">F-box domain-containing protein</fullName>
    </recommendedName>
</protein>
<evidence type="ECO:0000313" key="4">
    <source>
        <dbReference type="Proteomes" id="UP000054408"/>
    </source>
</evidence>
<feature type="region of interest" description="Disordered" evidence="1">
    <location>
        <begin position="1"/>
        <end position="25"/>
    </location>
</feature>
<feature type="compositionally biased region" description="Gly residues" evidence="1">
    <location>
        <begin position="1"/>
        <end position="10"/>
    </location>
</feature>
<feature type="compositionally biased region" description="Acidic residues" evidence="1">
    <location>
        <begin position="81"/>
        <end position="93"/>
    </location>
</feature>
<proteinExistence type="predicted"/>
<feature type="region of interest" description="Disordered" evidence="1">
    <location>
        <begin position="416"/>
        <end position="437"/>
    </location>
</feature>
<feature type="compositionally biased region" description="Low complexity" evidence="1">
    <location>
        <begin position="273"/>
        <end position="291"/>
    </location>
</feature>
<dbReference type="Pfam" id="PF12937">
    <property type="entry name" value="F-box-like"/>
    <property type="match status" value="1"/>
</dbReference>
<evidence type="ECO:0000259" key="2">
    <source>
        <dbReference type="Pfam" id="PF12937"/>
    </source>
</evidence>
<feature type="compositionally biased region" description="Basic and acidic residues" evidence="1">
    <location>
        <begin position="60"/>
        <end position="80"/>
    </location>
</feature>
<feature type="compositionally biased region" description="Basic residues" evidence="1">
    <location>
        <begin position="263"/>
        <end position="272"/>
    </location>
</feature>
<feature type="region of interest" description="Disordered" evidence="1">
    <location>
        <begin position="250"/>
        <end position="291"/>
    </location>
</feature>
<evidence type="ECO:0000313" key="3">
    <source>
        <dbReference type="EMBL" id="KNC47089.1"/>
    </source>
</evidence>
<dbReference type="SUPFAM" id="SSF81383">
    <property type="entry name" value="F-box domain"/>
    <property type="match status" value="1"/>
</dbReference>
<dbReference type="InterPro" id="IPR036047">
    <property type="entry name" value="F-box-like_dom_sf"/>
</dbReference>
<gene>
    <name evidence="3" type="ORF">AMSG_03513</name>
</gene>
<dbReference type="EMBL" id="GL349445">
    <property type="protein sequence ID" value="KNC47089.1"/>
    <property type="molecule type" value="Genomic_DNA"/>
</dbReference>
<dbReference type="GeneID" id="25563111"/>
<dbReference type="AlphaFoldDB" id="A0A0L0D456"/>
<evidence type="ECO:0000256" key="1">
    <source>
        <dbReference type="SAM" id="MobiDB-lite"/>
    </source>
</evidence>
<dbReference type="Gene3D" id="1.20.1280.50">
    <property type="match status" value="1"/>
</dbReference>
<accession>A0A0L0D456</accession>
<name>A0A0L0D456_THETB</name>
<keyword evidence="4" id="KW-1185">Reference proteome</keyword>